<sequence length="129" mass="14394">MALSVNVSVIEDIELDDAALWTVIDAAVAASYSFISCKPLALKHSNLQLHNPVLNNPSPTTKFSRKSPNHYLLKEDVRVSVDGELLIIDNIKRSPAVLYFQLFYFLGYAQSLLICQWLLNTWSGGPCII</sequence>
<feature type="transmembrane region" description="Helical" evidence="1">
    <location>
        <begin position="96"/>
        <end position="119"/>
    </location>
</feature>
<keyword evidence="1" id="KW-1133">Transmembrane helix</keyword>
<organism evidence="2 3">
    <name type="scientific">Protea cynaroides</name>
    <dbReference type="NCBI Taxonomy" id="273540"/>
    <lineage>
        <taxon>Eukaryota</taxon>
        <taxon>Viridiplantae</taxon>
        <taxon>Streptophyta</taxon>
        <taxon>Embryophyta</taxon>
        <taxon>Tracheophyta</taxon>
        <taxon>Spermatophyta</taxon>
        <taxon>Magnoliopsida</taxon>
        <taxon>Proteales</taxon>
        <taxon>Proteaceae</taxon>
        <taxon>Protea</taxon>
    </lineage>
</organism>
<keyword evidence="1" id="KW-0472">Membrane</keyword>
<name>A0A9Q0KSH4_9MAGN</name>
<reference evidence="2" key="1">
    <citation type="journal article" date="2023" name="Plant J.">
        <title>The genome of the king protea, Protea cynaroides.</title>
        <authorList>
            <person name="Chang J."/>
            <person name="Duong T.A."/>
            <person name="Schoeman C."/>
            <person name="Ma X."/>
            <person name="Roodt D."/>
            <person name="Barker N."/>
            <person name="Li Z."/>
            <person name="Van de Peer Y."/>
            <person name="Mizrachi E."/>
        </authorList>
    </citation>
    <scope>NUCLEOTIDE SEQUENCE</scope>
    <source>
        <tissue evidence="2">Young leaves</tissue>
    </source>
</reference>
<accession>A0A9Q0KSH4</accession>
<evidence type="ECO:0000313" key="2">
    <source>
        <dbReference type="EMBL" id="KAJ4975441.1"/>
    </source>
</evidence>
<gene>
    <name evidence="2" type="ORF">NE237_000547</name>
</gene>
<dbReference type="Proteomes" id="UP001141806">
    <property type="component" value="Unassembled WGS sequence"/>
</dbReference>
<dbReference type="AlphaFoldDB" id="A0A9Q0KSH4"/>
<keyword evidence="1" id="KW-0812">Transmembrane</keyword>
<proteinExistence type="predicted"/>
<evidence type="ECO:0000313" key="3">
    <source>
        <dbReference type="Proteomes" id="UP001141806"/>
    </source>
</evidence>
<comment type="caution">
    <text evidence="2">The sequence shown here is derived from an EMBL/GenBank/DDBJ whole genome shotgun (WGS) entry which is preliminary data.</text>
</comment>
<evidence type="ECO:0000256" key="1">
    <source>
        <dbReference type="SAM" id="Phobius"/>
    </source>
</evidence>
<dbReference type="EMBL" id="JAMYWD010000003">
    <property type="protein sequence ID" value="KAJ4975441.1"/>
    <property type="molecule type" value="Genomic_DNA"/>
</dbReference>
<keyword evidence="3" id="KW-1185">Reference proteome</keyword>
<protein>
    <submittedName>
        <fullName evidence="2">Uncharacterized protein</fullName>
    </submittedName>
</protein>